<dbReference type="InterPro" id="IPR015943">
    <property type="entry name" value="WD40/YVTN_repeat-like_dom_sf"/>
</dbReference>
<feature type="domain" description="Bromo" evidence="7">
    <location>
        <begin position="1142"/>
        <end position="1224"/>
    </location>
</feature>
<dbReference type="CDD" id="cd05529">
    <property type="entry name" value="Bromo_WDR9_I_like"/>
    <property type="match status" value="1"/>
</dbReference>
<dbReference type="InterPro" id="IPR036322">
    <property type="entry name" value="WD40_repeat_dom_sf"/>
</dbReference>
<dbReference type="Pfam" id="PF00400">
    <property type="entry name" value="WD40"/>
    <property type="match status" value="5"/>
</dbReference>
<dbReference type="InterPro" id="IPR036427">
    <property type="entry name" value="Bromodomain-like_sf"/>
</dbReference>
<feature type="repeat" description="WD" evidence="5">
    <location>
        <begin position="392"/>
        <end position="426"/>
    </location>
</feature>
<dbReference type="FunFam" id="2.130.10.10:FF:000222">
    <property type="entry name" value="Bromodomain and WD repeat domain containing 3"/>
    <property type="match status" value="1"/>
</dbReference>
<dbReference type="FunFam" id="2.130.10.10:FF:000141">
    <property type="entry name" value="Pleckstrin homology domain interacting protein"/>
    <property type="match status" value="1"/>
</dbReference>
<feature type="compositionally biased region" description="Polar residues" evidence="6">
    <location>
        <begin position="1299"/>
        <end position="1312"/>
    </location>
</feature>
<dbReference type="GO" id="GO:0007010">
    <property type="term" value="P:cytoskeleton organization"/>
    <property type="evidence" value="ECO:0007669"/>
    <property type="project" value="TreeGrafter"/>
</dbReference>
<evidence type="ECO:0000256" key="4">
    <source>
        <dbReference type="PROSITE-ProRule" id="PRU00035"/>
    </source>
</evidence>
<evidence type="ECO:0000313" key="9">
    <source>
        <dbReference type="Proteomes" id="UP000694558"/>
    </source>
</evidence>
<accession>A0A8D3DPM3</accession>
<dbReference type="PANTHER" id="PTHR16266">
    <property type="entry name" value="WD REPEAT DOMAIN 9"/>
    <property type="match status" value="1"/>
</dbReference>
<feature type="repeat" description="WD" evidence="5">
    <location>
        <begin position="143"/>
        <end position="184"/>
    </location>
</feature>
<dbReference type="InterPro" id="IPR052060">
    <property type="entry name" value="Bromo_WD_repeat"/>
</dbReference>
<dbReference type="PROSITE" id="PS50082">
    <property type="entry name" value="WD_REPEATS_2"/>
    <property type="match status" value="6"/>
</dbReference>
<feature type="compositionally biased region" description="Basic and acidic residues" evidence="6">
    <location>
        <begin position="1257"/>
        <end position="1273"/>
    </location>
</feature>
<dbReference type="Ensembl" id="ENSSMAT00000063322.1">
    <property type="protein sequence ID" value="ENSSMAP00000061482.1"/>
    <property type="gene ID" value="ENSSMAG00000004786.2"/>
</dbReference>
<dbReference type="Gene3D" id="2.130.10.10">
    <property type="entry name" value="YVTN repeat-like/Quinoprotein amine dehydrogenase"/>
    <property type="match status" value="2"/>
</dbReference>
<dbReference type="InterPro" id="IPR001680">
    <property type="entry name" value="WD40_rpt"/>
</dbReference>
<reference evidence="8" key="2">
    <citation type="submission" date="2025-08" db="UniProtKB">
        <authorList>
            <consortium name="Ensembl"/>
        </authorList>
    </citation>
    <scope>IDENTIFICATION</scope>
</reference>
<dbReference type="PRINTS" id="PR00503">
    <property type="entry name" value="BROMODOMAIN"/>
</dbReference>
<dbReference type="GO" id="GO:0005634">
    <property type="term" value="C:nucleus"/>
    <property type="evidence" value="ECO:0007669"/>
    <property type="project" value="TreeGrafter"/>
</dbReference>
<feature type="compositionally biased region" description="Polar residues" evidence="6">
    <location>
        <begin position="1378"/>
        <end position="1401"/>
    </location>
</feature>
<dbReference type="PROSITE" id="PS50294">
    <property type="entry name" value="WD_REPEATS_REGION"/>
    <property type="match status" value="4"/>
</dbReference>
<dbReference type="Pfam" id="PF00439">
    <property type="entry name" value="Bromodomain"/>
    <property type="match status" value="2"/>
</dbReference>
<dbReference type="CDD" id="cd00200">
    <property type="entry name" value="WD40"/>
    <property type="match status" value="1"/>
</dbReference>
<gene>
    <name evidence="8" type="primary">LOC118289898</name>
</gene>
<feature type="region of interest" description="Disordered" evidence="6">
    <location>
        <begin position="735"/>
        <end position="767"/>
    </location>
</feature>
<keyword evidence="1 5" id="KW-0853">WD repeat</keyword>
<dbReference type="SUPFAM" id="SSF50978">
    <property type="entry name" value="WD40 repeat-like"/>
    <property type="match status" value="1"/>
</dbReference>
<dbReference type="InterPro" id="IPR001487">
    <property type="entry name" value="Bromodomain"/>
</dbReference>
<dbReference type="GO" id="GO:0006357">
    <property type="term" value="P:regulation of transcription by RNA polymerase II"/>
    <property type="evidence" value="ECO:0007669"/>
    <property type="project" value="TreeGrafter"/>
</dbReference>
<feature type="repeat" description="WD" evidence="5">
    <location>
        <begin position="227"/>
        <end position="263"/>
    </location>
</feature>
<keyword evidence="2" id="KW-0677">Repeat</keyword>
<feature type="compositionally biased region" description="Basic residues" evidence="6">
    <location>
        <begin position="1106"/>
        <end position="1119"/>
    </location>
</feature>
<feature type="region of interest" description="Disordered" evidence="6">
    <location>
        <begin position="1257"/>
        <end position="1486"/>
    </location>
</feature>
<dbReference type="Gene3D" id="1.20.920.10">
    <property type="entry name" value="Bromodomain-like"/>
    <property type="match status" value="2"/>
</dbReference>
<dbReference type="Pfam" id="PF25313">
    <property type="entry name" value="BRWD_AD"/>
    <property type="match status" value="1"/>
</dbReference>
<dbReference type="InterPro" id="IPR019775">
    <property type="entry name" value="WD40_repeat_CS"/>
</dbReference>
<dbReference type="InterPro" id="IPR057451">
    <property type="entry name" value="BRWD/PHIP_AD"/>
</dbReference>
<evidence type="ECO:0000256" key="2">
    <source>
        <dbReference type="ARBA" id="ARBA00022737"/>
    </source>
</evidence>
<evidence type="ECO:0000256" key="5">
    <source>
        <dbReference type="PROSITE-ProRule" id="PRU00221"/>
    </source>
</evidence>
<dbReference type="GeneTree" id="ENSGT00950000183107"/>
<organism evidence="8 9">
    <name type="scientific">Scophthalmus maximus</name>
    <name type="common">Turbot</name>
    <name type="synonym">Psetta maxima</name>
    <dbReference type="NCBI Taxonomy" id="52904"/>
    <lineage>
        <taxon>Eukaryota</taxon>
        <taxon>Metazoa</taxon>
        <taxon>Chordata</taxon>
        <taxon>Craniata</taxon>
        <taxon>Vertebrata</taxon>
        <taxon>Euteleostomi</taxon>
        <taxon>Actinopterygii</taxon>
        <taxon>Neopterygii</taxon>
        <taxon>Teleostei</taxon>
        <taxon>Neoteleostei</taxon>
        <taxon>Acanthomorphata</taxon>
        <taxon>Carangaria</taxon>
        <taxon>Pleuronectiformes</taxon>
        <taxon>Pleuronectoidei</taxon>
        <taxon>Scophthalmidae</taxon>
        <taxon>Scophthalmus</taxon>
    </lineage>
</organism>
<dbReference type="PANTHER" id="PTHR16266:SF4">
    <property type="entry name" value="PH-INTERACTING PROTEIN"/>
    <property type="match status" value="1"/>
</dbReference>
<evidence type="ECO:0000313" key="8">
    <source>
        <dbReference type="Ensembl" id="ENSSMAP00000061482.1"/>
    </source>
</evidence>
<dbReference type="Proteomes" id="UP000694558">
    <property type="component" value="Chromosome 20"/>
</dbReference>
<feature type="repeat" description="WD" evidence="5">
    <location>
        <begin position="185"/>
        <end position="216"/>
    </location>
</feature>
<evidence type="ECO:0000256" key="1">
    <source>
        <dbReference type="ARBA" id="ARBA00022574"/>
    </source>
</evidence>
<dbReference type="FunFam" id="2.30.30.1040:FF:000003">
    <property type="entry name" value="Bromodomain and WD repeat domain containing 1"/>
    <property type="match status" value="1"/>
</dbReference>
<dbReference type="FunFam" id="2.130.10.10:FF:000328">
    <property type="entry name" value="Bromodomain and WD repeat domain containing 3"/>
    <property type="match status" value="1"/>
</dbReference>
<dbReference type="FunFam" id="1.20.920.10:FF:000066">
    <property type="entry name" value="Transcription initiation factor TFIID subunit 1"/>
    <property type="match status" value="1"/>
</dbReference>
<feature type="compositionally biased region" description="Low complexity" evidence="6">
    <location>
        <begin position="1286"/>
        <end position="1298"/>
    </location>
</feature>
<dbReference type="SMART" id="SM00320">
    <property type="entry name" value="WD40"/>
    <property type="match status" value="8"/>
</dbReference>
<proteinExistence type="predicted"/>
<keyword evidence="3 4" id="KW-0103">Bromodomain</keyword>
<dbReference type="SUPFAM" id="SSF47370">
    <property type="entry name" value="Bromodomain"/>
    <property type="match status" value="2"/>
</dbReference>
<feature type="region of interest" description="Disordered" evidence="6">
    <location>
        <begin position="617"/>
        <end position="641"/>
    </location>
</feature>
<dbReference type="GO" id="GO:0008360">
    <property type="term" value="P:regulation of cell shape"/>
    <property type="evidence" value="ECO:0007669"/>
    <property type="project" value="TreeGrafter"/>
</dbReference>
<name>A0A8D3DPM3_SCOMX</name>
<feature type="region of interest" description="Disordered" evidence="6">
    <location>
        <begin position="1100"/>
        <end position="1125"/>
    </location>
</feature>
<dbReference type="SMART" id="SM00297">
    <property type="entry name" value="BROMO"/>
    <property type="match status" value="2"/>
</dbReference>
<dbReference type="PROSITE" id="PS50014">
    <property type="entry name" value="BROMODOMAIN_2"/>
    <property type="match status" value="2"/>
</dbReference>
<sequence length="1519" mass="170495">RSRPCRSVSDFCHIGRITNGVCLLFAQVKLCRHVSPDHLLQVCSRVCPLLEGEVPASVPGLSSLLGAGRQNLLRTSKSCKHVVWKGSALAALHCGRPPEPPIIYGSPPNIVETSHGRRLNGSYRLRQLVPTAVYQHMKMHKRILGHLSSVYCVTFDRTGRRIFTGSDDCLVKIWGTDDGRLLATLRGHAAEISDMAVSYENTMIAAGSCDKTIRVWCLQTCAPLAVLEGHAASITSLQFSPLCCGSKRYLSSTGADGTICFWQWDARTLKFCQRPSKFTERSRPGVQMICSSFSAGGMFLATGSTDHIIRVYYFGLGQPEKISELESHTDKVDSIQFSHCSDRFVSGSRDGTARIWQLQPQGWRSILLDMQTKLPGCYNPPPLEDKVTKLKVTMVAWDRHDGTVITAANNLTLKVWNSTTGNLVHVLMGHEDEVFVLEPHPFDPRILFSAGHDGNCIVWDLARGVKIRSYFNMIEGQGHGALFDCKCSPDGQHFAATDSHGHLLIFGFGSSSKYDKIADQMFFHTDYRPLIRDANNYVLDEQTQQAPHLMPPPFLVDVDGNPHPPRYQRLVPGREGCRDEQLIPQMGVTSSGTGAEIRPQAVDGPSPLDTMIQRLQQQQDQRLGTNEAPVSAAGNRSVGSPIEVHSPPNVGLRRSGQIEGVRQMHSNAPRSQMATEGDLVAWSRRVLVPELQDASVSRHICGFNLCHVTYICSDYSSDYSDWTADAGINLEPPKKSVKVKKKSSGSEEDVEKKRDGKKERKKDKADLQEQGLTLEEWLPSAWITDTVPRRCPYIPQMGDELYYFRQGHEAYVEMAKQKKIYSINPKKQPWHKMELREQELMKIVGIKYEVGLPTLCCLKLSFLDPDTGKLTGGSFSMKYHDMPDVIDFLVLRQQFDNARTRQWSIGDRFRSVIDDAWWFGTIESQEPYQPQYPDSLFQCYNVCWDNGDTEKMSPWDMETIPDDATFPDELGLSVPLVEEEQKELLYVPLDGEWGCRTRAEECERIITAIDHLCTLDVAAPFAFPVDLQAYPTYCTVVAYVTDLSTIRQRLVNRFYRRLSSLMWEVRYIEHNAQTFNEPGSFIVTTAKFVSDLMLQFINNAPGTSTRNHKGRQPNRRQLRTRPPSYDPHAWRGRCKELLDLIFQCEDSEPFREPVDLQECEPTCIPPQTKTNSPGCDQIDSPMDFGTVLNTLKEGKYQSPIELCKDVRLIFSNSKAYTPSKKSRIYSMSLRLSALFEEHVSSILADYKAIHGLTDKLTRQGTDRQTRHTTDKQTRHAMKRRRRRSESPASSAPVPVSPSTQSTVHLNGHSSHTGVGRRGRKPRVDPPASPPEVTTPASPSRPRGRPPGKKRGRKSKQELEELRRSGNRRSSTPDDELDQSTGDEGGTSSAQETSVLSDSGMASTPRRRGRPRAVRTDESTPPVESPEPSPLRRSSRRANEEVTPPPRTTGEESGDEAGGEAGGSMRTRNQGRRSAWYMEEDSEEEQRQLLFEDSSITFGTSSKGRVRKLTEKAKANLIGW</sequence>
<feature type="domain" description="Bromo" evidence="7">
    <location>
        <begin position="1013"/>
        <end position="1083"/>
    </location>
</feature>
<reference evidence="8" key="1">
    <citation type="submission" date="2023-05" db="EMBL/GenBank/DDBJ databases">
        <title>High-quality long-read genome of Scophthalmus maximus.</title>
        <authorList>
            <person name="Lien S."/>
            <person name="Martinez P."/>
        </authorList>
    </citation>
    <scope>NUCLEOTIDE SEQUENCE [LARGE SCALE GENOMIC DNA]</scope>
</reference>
<dbReference type="PROSITE" id="PS00678">
    <property type="entry name" value="WD_REPEATS_1"/>
    <property type="match status" value="1"/>
</dbReference>
<feature type="compositionally biased region" description="Basic residues" evidence="6">
    <location>
        <begin position="1274"/>
        <end position="1283"/>
    </location>
</feature>
<evidence type="ECO:0000256" key="6">
    <source>
        <dbReference type="SAM" id="MobiDB-lite"/>
    </source>
</evidence>
<feature type="repeat" description="WD" evidence="5">
    <location>
        <begin position="427"/>
        <end position="469"/>
    </location>
</feature>
<evidence type="ECO:0000256" key="3">
    <source>
        <dbReference type="ARBA" id="ARBA00023117"/>
    </source>
</evidence>
<feature type="compositionally biased region" description="Basic and acidic residues" evidence="6">
    <location>
        <begin position="750"/>
        <end position="767"/>
    </location>
</feature>
<feature type="compositionally biased region" description="Basic and acidic residues" evidence="6">
    <location>
        <begin position="1354"/>
        <end position="1363"/>
    </location>
</feature>
<protein>
    <submittedName>
        <fullName evidence="8">Pleckstrin homology domain interacting protein</fullName>
    </submittedName>
</protein>
<feature type="compositionally biased region" description="Basic residues" evidence="6">
    <location>
        <begin position="1341"/>
        <end position="1353"/>
    </location>
</feature>
<feature type="repeat" description="WD" evidence="5">
    <location>
        <begin position="325"/>
        <end position="359"/>
    </location>
</feature>
<evidence type="ECO:0000259" key="7">
    <source>
        <dbReference type="PROSITE" id="PS50014"/>
    </source>
</evidence>